<reference evidence="4 5" key="1">
    <citation type="submission" date="2017-11" db="EMBL/GenBank/DDBJ databases">
        <title>Comparitive Functional Genomics of Dry Heat Resistant strains isolated from the Viking Spacecraft.</title>
        <authorList>
            <person name="Seuylemezian A."/>
            <person name="Cooper K."/>
            <person name="Vaishampayan P."/>
        </authorList>
    </citation>
    <scope>NUCLEOTIDE SEQUENCE [LARGE SCALE GENOMIC DNA]</scope>
    <source>
        <strain evidence="4 5">V32-6</strain>
    </source>
</reference>
<dbReference type="GO" id="GO:0005975">
    <property type="term" value="P:carbohydrate metabolic process"/>
    <property type="evidence" value="ECO:0007669"/>
    <property type="project" value="InterPro"/>
</dbReference>
<name>A0A2N5H6A1_9BACI</name>
<feature type="domain" description="Non-reducing end beta-L-arabinofuranosidase-like GH127 catalytic" evidence="1">
    <location>
        <begin position="16"/>
        <end position="415"/>
    </location>
</feature>
<dbReference type="InterPro" id="IPR008928">
    <property type="entry name" value="6-hairpin_glycosidase_sf"/>
</dbReference>
<evidence type="ECO:0000259" key="3">
    <source>
        <dbReference type="Pfam" id="PF20737"/>
    </source>
</evidence>
<evidence type="ECO:0000259" key="2">
    <source>
        <dbReference type="Pfam" id="PF20736"/>
    </source>
</evidence>
<evidence type="ECO:0000313" key="4">
    <source>
        <dbReference type="EMBL" id="PLS01053.1"/>
    </source>
</evidence>
<dbReference type="AlphaFoldDB" id="A0A2N5H6A1"/>
<keyword evidence="5" id="KW-1185">Reference proteome</keyword>
<gene>
    <name evidence="4" type="ORF">CVD27_27050</name>
</gene>
<sequence>MEKLNLKKFSPVPFTNVSIKDSFWSPKLEVNRKTTIPTEYQQCKETGRIDAFKLDWKPGQGEQPHIFWDSDVAKWIEAASYSLMTHPDSDLEGLLDHVIELISSAQQPDGYLNVYFTSIKPEKRWTDLRDAHELYCAGHLMEAAVAHFQATGKRSFLDTMCRYADYIDSVFGTEPGKKRGYCGHEEIELALVKLYRITGNERYLKLSEYFVEERGQQPHYFEMEAAARPEGESSFFGSFMSHIKDMHEYNQSHKPVREQDRVTGHAVRAMYLYCAMADLAGELGDESLVRACERLWEHLVLKNMYITGGIGQTRSNEGFTFDYDFPNETAYNETCAAVGLVFWNHRLLQLNCDSKYADVMERALYNGVISGISLDGKKFFYDNPLASLGDFHRQEWFGCACCPPNIARLLASLGEYIYSQNDSEAAVHLYVSGSSTLQIKGKNITIHQQTNYPWDGNVKFSFDFEGAVNFGLKLRLPGWCKYATLKVNDQVVSIEDKLDKGYIQLEREWKSSDVVELELAMPVERVHSHPAVRQNIGCTALQRGPIVYCLEEMDNQSSPFKIFLPRTSQLHSTFDETLLKGVMKINGEALTIEEEDWVNTLYRSDDYQYKKITIQAVPYYAWDNREPGKMAVWINELR</sequence>
<proteinExistence type="predicted"/>
<dbReference type="InterPro" id="IPR012878">
    <property type="entry name" value="Beta-AFase-like_GH127_cat"/>
</dbReference>
<accession>A0A2N5H6A1</accession>
<dbReference type="OrthoDB" id="9757939at2"/>
<evidence type="ECO:0008006" key="6">
    <source>
        <dbReference type="Google" id="ProtNLM"/>
    </source>
</evidence>
<protein>
    <recommendedName>
        <fullName evidence="6">Glycoside hydrolase family 127 protein</fullName>
    </recommendedName>
</protein>
<feature type="domain" description="Non-reducing end beta-L-arabinofuranosidase-like GH127 C-terminal" evidence="3">
    <location>
        <begin position="523"/>
        <end position="635"/>
    </location>
</feature>
<dbReference type="Pfam" id="PF20737">
    <property type="entry name" value="Glyco_hydro127C"/>
    <property type="match status" value="1"/>
</dbReference>
<dbReference type="Pfam" id="PF20736">
    <property type="entry name" value="Glyco_hydro127M"/>
    <property type="match status" value="1"/>
</dbReference>
<dbReference type="InterPro" id="IPR049046">
    <property type="entry name" value="Beta-AFase-like_GH127_middle"/>
</dbReference>
<dbReference type="InterPro" id="IPR049049">
    <property type="entry name" value="Beta-AFase-like_GH127_C"/>
</dbReference>
<dbReference type="Proteomes" id="UP000234950">
    <property type="component" value="Unassembled WGS sequence"/>
</dbReference>
<dbReference type="SUPFAM" id="SSF48208">
    <property type="entry name" value="Six-hairpin glycosidases"/>
    <property type="match status" value="1"/>
</dbReference>
<evidence type="ECO:0000259" key="1">
    <source>
        <dbReference type="Pfam" id="PF07944"/>
    </source>
</evidence>
<dbReference type="PANTHER" id="PTHR43465">
    <property type="entry name" value="DUF1680 DOMAIN PROTEIN (AFU_ORTHOLOGUE AFUA_1G08910)"/>
    <property type="match status" value="1"/>
</dbReference>
<dbReference type="EMBL" id="PGVE01000107">
    <property type="protein sequence ID" value="PLS01053.1"/>
    <property type="molecule type" value="Genomic_DNA"/>
</dbReference>
<evidence type="ECO:0000313" key="5">
    <source>
        <dbReference type="Proteomes" id="UP000234950"/>
    </source>
</evidence>
<dbReference type="InterPro" id="IPR049174">
    <property type="entry name" value="Beta-AFase-like"/>
</dbReference>
<organism evidence="4 5">
    <name type="scientific">Neobacillus cucumis</name>
    <dbReference type="NCBI Taxonomy" id="1740721"/>
    <lineage>
        <taxon>Bacteria</taxon>
        <taxon>Bacillati</taxon>
        <taxon>Bacillota</taxon>
        <taxon>Bacilli</taxon>
        <taxon>Bacillales</taxon>
        <taxon>Bacillaceae</taxon>
        <taxon>Neobacillus</taxon>
    </lineage>
</organism>
<feature type="domain" description="Non-reducing end beta-L-arabinofuranosidase-like GH127 middle" evidence="2">
    <location>
        <begin position="426"/>
        <end position="521"/>
    </location>
</feature>
<dbReference type="Pfam" id="PF07944">
    <property type="entry name" value="Beta-AFase-like_GH127_cat"/>
    <property type="match status" value="1"/>
</dbReference>
<dbReference type="PANTHER" id="PTHR43465:SF2">
    <property type="entry name" value="DUF1680 DOMAIN PROTEIN (AFU_ORTHOLOGUE AFUA_1G08910)"/>
    <property type="match status" value="1"/>
</dbReference>
<comment type="caution">
    <text evidence="4">The sequence shown here is derived from an EMBL/GenBank/DDBJ whole genome shotgun (WGS) entry which is preliminary data.</text>
</comment>
<dbReference type="RefSeq" id="WP_101652280.1">
    <property type="nucleotide sequence ID" value="NZ_PGVE01000107.1"/>
</dbReference>